<gene>
    <name evidence="9" type="ORF">AU255_00465</name>
</gene>
<dbReference type="OrthoDB" id="9793581at2"/>
<feature type="transmembrane region" description="Helical" evidence="8">
    <location>
        <begin position="21"/>
        <end position="39"/>
    </location>
</feature>
<dbReference type="Pfam" id="PF02472">
    <property type="entry name" value="ExbD"/>
    <property type="match status" value="1"/>
</dbReference>
<dbReference type="GO" id="GO:0005886">
    <property type="term" value="C:plasma membrane"/>
    <property type="evidence" value="ECO:0007669"/>
    <property type="project" value="UniProtKB-SubCell"/>
</dbReference>
<name>A0A1V8M4H3_9GAMM</name>
<organism evidence="9 10">
    <name type="scientific">Methyloprofundus sedimenti</name>
    <dbReference type="NCBI Taxonomy" id="1420851"/>
    <lineage>
        <taxon>Bacteria</taxon>
        <taxon>Pseudomonadati</taxon>
        <taxon>Pseudomonadota</taxon>
        <taxon>Gammaproteobacteria</taxon>
        <taxon>Methylococcales</taxon>
        <taxon>Methylococcaceae</taxon>
        <taxon>Methyloprofundus</taxon>
    </lineage>
</organism>
<keyword evidence="10" id="KW-1185">Reference proteome</keyword>
<evidence type="ECO:0000256" key="4">
    <source>
        <dbReference type="ARBA" id="ARBA00022692"/>
    </source>
</evidence>
<protein>
    <submittedName>
        <fullName evidence="9">Biopolymer transporter ExbD</fullName>
    </submittedName>
</protein>
<evidence type="ECO:0000256" key="6">
    <source>
        <dbReference type="ARBA" id="ARBA00023136"/>
    </source>
</evidence>
<comment type="caution">
    <text evidence="9">The sequence shown here is derived from an EMBL/GenBank/DDBJ whole genome shotgun (WGS) entry which is preliminary data.</text>
</comment>
<evidence type="ECO:0000256" key="2">
    <source>
        <dbReference type="ARBA" id="ARBA00005811"/>
    </source>
</evidence>
<evidence type="ECO:0000256" key="8">
    <source>
        <dbReference type="SAM" id="Phobius"/>
    </source>
</evidence>
<keyword evidence="7" id="KW-0813">Transport</keyword>
<keyword evidence="6 8" id="KW-0472">Membrane</keyword>
<evidence type="ECO:0000313" key="10">
    <source>
        <dbReference type="Proteomes" id="UP000191980"/>
    </source>
</evidence>
<keyword evidence="3" id="KW-1003">Cell membrane</keyword>
<dbReference type="Proteomes" id="UP000191980">
    <property type="component" value="Unassembled WGS sequence"/>
</dbReference>
<dbReference type="STRING" id="1420851.AU255_00465"/>
<dbReference type="AlphaFoldDB" id="A0A1V8M4H3"/>
<dbReference type="RefSeq" id="WP_080521044.1">
    <property type="nucleotide sequence ID" value="NZ_LPUF01000001.1"/>
</dbReference>
<evidence type="ECO:0000256" key="3">
    <source>
        <dbReference type="ARBA" id="ARBA00022475"/>
    </source>
</evidence>
<comment type="similarity">
    <text evidence="2 7">Belongs to the ExbD/TolR family.</text>
</comment>
<evidence type="ECO:0000256" key="5">
    <source>
        <dbReference type="ARBA" id="ARBA00022989"/>
    </source>
</evidence>
<comment type="subcellular location">
    <subcellularLocation>
        <location evidence="1">Cell membrane</location>
        <topology evidence="1">Single-pass membrane protein</topology>
    </subcellularLocation>
    <subcellularLocation>
        <location evidence="7">Cell membrane</location>
        <topology evidence="7">Single-pass type II membrane protein</topology>
    </subcellularLocation>
</comment>
<keyword evidence="5 8" id="KW-1133">Transmembrane helix</keyword>
<dbReference type="EMBL" id="LPUF01000001">
    <property type="protein sequence ID" value="OQK16418.1"/>
    <property type="molecule type" value="Genomic_DNA"/>
</dbReference>
<accession>A0A1V8M4H3</accession>
<dbReference type="InterPro" id="IPR003400">
    <property type="entry name" value="ExbD"/>
</dbReference>
<evidence type="ECO:0000256" key="1">
    <source>
        <dbReference type="ARBA" id="ARBA00004162"/>
    </source>
</evidence>
<evidence type="ECO:0000313" key="9">
    <source>
        <dbReference type="EMBL" id="OQK16418.1"/>
    </source>
</evidence>
<keyword evidence="7" id="KW-0653">Protein transport</keyword>
<keyword evidence="4 7" id="KW-0812">Transmembrane</keyword>
<dbReference type="Gene3D" id="3.30.420.270">
    <property type="match status" value="1"/>
</dbReference>
<dbReference type="PANTHER" id="PTHR30558">
    <property type="entry name" value="EXBD MEMBRANE COMPONENT OF PMF-DRIVEN MACROMOLECULE IMPORT SYSTEM"/>
    <property type="match status" value="1"/>
</dbReference>
<sequence>MRRRANRSSAEQNADIDMTPMLDIVFIMLIFFIVTTSFVKESGIDVNRPSAKTGETKAQGNIIVGIKANGEIWIDKRQVDIRAVRANVSRLHAENPLGSVIIAADRETKTYVLVAVMDQIRLAGIMNASIATESESQ</sequence>
<reference evidence="9 10" key="1">
    <citation type="submission" date="2015-12" db="EMBL/GenBank/DDBJ databases">
        <authorList>
            <person name="Shamseldin A."/>
            <person name="Moawad H."/>
            <person name="Abd El-Rahim W.M."/>
            <person name="Sadowsky M.J."/>
        </authorList>
    </citation>
    <scope>NUCLEOTIDE SEQUENCE [LARGE SCALE GENOMIC DNA]</scope>
    <source>
        <strain evidence="9 10">WF1</strain>
    </source>
</reference>
<dbReference type="PANTHER" id="PTHR30558:SF13">
    <property type="entry name" value="BIOPOLYMER TRANSPORT PROTEIN EXBD2"/>
    <property type="match status" value="1"/>
</dbReference>
<dbReference type="GO" id="GO:0022857">
    <property type="term" value="F:transmembrane transporter activity"/>
    <property type="evidence" value="ECO:0007669"/>
    <property type="project" value="InterPro"/>
</dbReference>
<proteinExistence type="inferred from homology"/>
<dbReference type="GO" id="GO:0015031">
    <property type="term" value="P:protein transport"/>
    <property type="evidence" value="ECO:0007669"/>
    <property type="project" value="UniProtKB-KW"/>
</dbReference>
<evidence type="ECO:0000256" key="7">
    <source>
        <dbReference type="RuleBase" id="RU003879"/>
    </source>
</evidence>